<evidence type="ECO:0000256" key="5">
    <source>
        <dbReference type="ARBA" id="ARBA00022989"/>
    </source>
</evidence>
<dbReference type="AlphaFoldDB" id="A0A9E2NS03"/>
<reference evidence="11" key="1">
    <citation type="journal article" date="2021" name="PeerJ">
        <title>Extensive microbial diversity within the chicken gut microbiome revealed by metagenomics and culture.</title>
        <authorList>
            <person name="Gilroy R."/>
            <person name="Ravi A."/>
            <person name="Getino M."/>
            <person name="Pursley I."/>
            <person name="Horton D.L."/>
            <person name="Alikhan N.F."/>
            <person name="Baker D."/>
            <person name="Gharbi K."/>
            <person name="Hall N."/>
            <person name="Watson M."/>
            <person name="Adriaenssens E.M."/>
            <person name="Foster-Nyarko E."/>
            <person name="Jarju S."/>
            <person name="Secka A."/>
            <person name="Antonio M."/>
            <person name="Oren A."/>
            <person name="Chaudhuri R.R."/>
            <person name="La Ragione R."/>
            <person name="Hildebrand F."/>
            <person name="Pallen M.J."/>
        </authorList>
    </citation>
    <scope>NUCLEOTIDE SEQUENCE</scope>
    <source>
        <strain evidence="11">687</strain>
    </source>
</reference>
<name>A0A9E2NS03_9GAMM</name>
<feature type="transmembrane region" description="Helical" evidence="8">
    <location>
        <begin position="255"/>
        <end position="276"/>
    </location>
</feature>
<keyword evidence="6 8" id="KW-0472">Membrane</keyword>
<evidence type="ECO:0000313" key="11">
    <source>
        <dbReference type="EMBL" id="MBU3826445.1"/>
    </source>
</evidence>
<dbReference type="NCBIfam" id="TIGR00836">
    <property type="entry name" value="amt"/>
    <property type="match status" value="1"/>
</dbReference>
<keyword evidence="9" id="KW-0732">Signal</keyword>
<reference evidence="11" key="2">
    <citation type="submission" date="2021-04" db="EMBL/GenBank/DDBJ databases">
        <authorList>
            <person name="Gilroy R."/>
        </authorList>
    </citation>
    <scope>NUCLEOTIDE SEQUENCE</scope>
    <source>
        <strain evidence="11">687</strain>
    </source>
</reference>
<dbReference type="PANTHER" id="PTHR43029">
    <property type="entry name" value="AMMONIUM TRANSPORTER MEP2"/>
    <property type="match status" value="1"/>
</dbReference>
<gene>
    <name evidence="11" type="ORF">IAA31_03030</name>
</gene>
<dbReference type="Pfam" id="PF00909">
    <property type="entry name" value="Ammonium_transp"/>
    <property type="match status" value="1"/>
</dbReference>
<feature type="transmembrane region" description="Helical" evidence="8">
    <location>
        <begin position="156"/>
        <end position="176"/>
    </location>
</feature>
<dbReference type="InterPro" id="IPR024041">
    <property type="entry name" value="NH4_transpt_AmtB-like_dom"/>
</dbReference>
<dbReference type="InterPro" id="IPR001905">
    <property type="entry name" value="Ammonium_transpt"/>
</dbReference>
<accession>A0A9E2NS03</accession>
<feature type="chain" id="PRO_5039106905" description="Ammonium transporter" evidence="9">
    <location>
        <begin position="23"/>
        <end position="438"/>
    </location>
</feature>
<protein>
    <recommendedName>
        <fullName evidence="8">Ammonium transporter</fullName>
    </recommendedName>
</protein>
<evidence type="ECO:0000256" key="9">
    <source>
        <dbReference type="SAM" id="SignalP"/>
    </source>
</evidence>
<evidence type="ECO:0000256" key="1">
    <source>
        <dbReference type="ARBA" id="ARBA00004141"/>
    </source>
</evidence>
<organism evidence="11 12">
    <name type="scientific">Candidatus Anaerobiospirillum merdipullorum</name>
    <dbReference type="NCBI Taxonomy" id="2838450"/>
    <lineage>
        <taxon>Bacteria</taxon>
        <taxon>Pseudomonadati</taxon>
        <taxon>Pseudomonadota</taxon>
        <taxon>Gammaproteobacteria</taxon>
        <taxon>Aeromonadales</taxon>
        <taxon>Succinivibrionaceae</taxon>
        <taxon>Anaerobiospirillum</taxon>
    </lineage>
</organism>
<evidence type="ECO:0000256" key="3">
    <source>
        <dbReference type="ARBA" id="ARBA00022448"/>
    </source>
</evidence>
<feature type="transmembrane region" description="Helical" evidence="8">
    <location>
        <begin position="288"/>
        <end position="305"/>
    </location>
</feature>
<dbReference type="SUPFAM" id="SSF111352">
    <property type="entry name" value="Ammonium transporter"/>
    <property type="match status" value="1"/>
</dbReference>
<evidence type="ECO:0000256" key="8">
    <source>
        <dbReference type="RuleBase" id="RU362002"/>
    </source>
</evidence>
<feature type="transmembrane region" description="Helical" evidence="8">
    <location>
        <begin position="125"/>
        <end position="144"/>
    </location>
</feature>
<dbReference type="InterPro" id="IPR029020">
    <property type="entry name" value="Ammonium/urea_transptr"/>
</dbReference>
<evidence type="ECO:0000256" key="7">
    <source>
        <dbReference type="ARBA" id="ARBA00023177"/>
    </source>
</evidence>
<sequence>MRAYLYLPLMLALLSAGAPTFAADEVPTLDAGANGFVLLSAMLVIVMSIPAIGLFYGGLVRAKNVMSVLEQCLIVFALCIILWFVCGYSLSFSSDDGVLSSFIGNFDLAFLLGAGPDALNGSLSLYTWFIFQGAFCAIAACLIVGASVERVRFGPLLAIICLWALFSYVPLCHMVWGGGFIDSVFHAYDFAGGTVVHIDAAVAALVLAKCVGKRTDLGKVLITPHSLPITYIGMGFLWIGWFGFNAGSQLASDGISAMAFVDTAIAPAAAAVSWMAAEWLIYKKPTTLGSASGVLAGLVAITPACGFVSPLGALIIGLIAGPACLYGVHGLKRLIGLDDSLDVFGVHGVGAIVGALLTGVFCAPSLGGVGFKADITSIGGQVYAQAASVVIAIVWASVVTFLACMIVKALCGGSLRVALDAEREGLDLSTHGERGYSL</sequence>
<evidence type="ECO:0000256" key="2">
    <source>
        <dbReference type="ARBA" id="ARBA00005887"/>
    </source>
</evidence>
<feature type="transmembrane region" description="Helical" evidence="8">
    <location>
        <begin position="38"/>
        <end position="60"/>
    </location>
</feature>
<proteinExistence type="inferred from homology"/>
<feature type="transmembrane region" description="Helical" evidence="8">
    <location>
        <begin position="386"/>
        <end position="407"/>
    </location>
</feature>
<keyword evidence="3 8" id="KW-0813">Transport</keyword>
<evidence type="ECO:0000259" key="10">
    <source>
        <dbReference type="Pfam" id="PF00909"/>
    </source>
</evidence>
<feature type="transmembrane region" description="Helical" evidence="8">
    <location>
        <begin position="220"/>
        <end position="243"/>
    </location>
</feature>
<feature type="transmembrane region" description="Helical" evidence="8">
    <location>
        <begin position="311"/>
        <end position="331"/>
    </location>
</feature>
<dbReference type="GO" id="GO:0005886">
    <property type="term" value="C:plasma membrane"/>
    <property type="evidence" value="ECO:0007669"/>
    <property type="project" value="UniProtKB-SubCell"/>
</dbReference>
<evidence type="ECO:0000256" key="4">
    <source>
        <dbReference type="ARBA" id="ARBA00022692"/>
    </source>
</evidence>
<feature type="transmembrane region" description="Helical" evidence="8">
    <location>
        <begin position="188"/>
        <end position="208"/>
    </location>
</feature>
<feature type="signal peptide" evidence="9">
    <location>
        <begin position="1"/>
        <end position="22"/>
    </location>
</feature>
<dbReference type="Gene3D" id="1.10.3430.10">
    <property type="entry name" value="Ammonium transporter AmtB like domains"/>
    <property type="match status" value="1"/>
</dbReference>
<keyword evidence="4 8" id="KW-0812">Transmembrane</keyword>
<comment type="caution">
    <text evidence="11">The sequence shown here is derived from an EMBL/GenBank/DDBJ whole genome shotgun (WGS) entry which is preliminary data.</text>
</comment>
<feature type="domain" description="Ammonium transporter AmtB-like" evidence="10">
    <location>
        <begin position="36"/>
        <end position="436"/>
    </location>
</feature>
<evidence type="ECO:0000313" key="12">
    <source>
        <dbReference type="Proteomes" id="UP000824150"/>
    </source>
</evidence>
<dbReference type="PANTHER" id="PTHR43029:SF10">
    <property type="entry name" value="AMMONIUM TRANSPORTER MEP2"/>
    <property type="match status" value="1"/>
</dbReference>
<keyword evidence="5 8" id="KW-1133">Transmembrane helix</keyword>
<comment type="subcellular location">
    <subcellularLocation>
        <location evidence="8">Cell membrane</location>
        <topology evidence="8">Multi-pass membrane protein</topology>
    </subcellularLocation>
    <subcellularLocation>
        <location evidence="1">Membrane</location>
        <topology evidence="1">Multi-pass membrane protein</topology>
    </subcellularLocation>
</comment>
<feature type="transmembrane region" description="Helical" evidence="8">
    <location>
        <begin position="72"/>
        <end position="90"/>
    </location>
</feature>
<feature type="transmembrane region" description="Helical" evidence="8">
    <location>
        <begin position="343"/>
        <end position="366"/>
    </location>
</feature>
<keyword evidence="7 8" id="KW-0924">Ammonia transport</keyword>
<dbReference type="Proteomes" id="UP000824150">
    <property type="component" value="Unassembled WGS sequence"/>
</dbReference>
<dbReference type="EMBL" id="JAHLFG010000033">
    <property type="protein sequence ID" value="MBU3826445.1"/>
    <property type="molecule type" value="Genomic_DNA"/>
</dbReference>
<dbReference type="GO" id="GO:0008519">
    <property type="term" value="F:ammonium channel activity"/>
    <property type="evidence" value="ECO:0007669"/>
    <property type="project" value="InterPro"/>
</dbReference>
<evidence type="ECO:0000256" key="6">
    <source>
        <dbReference type="ARBA" id="ARBA00023136"/>
    </source>
</evidence>
<comment type="similarity">
    <text evidence="2 8">Belongs to the ammonia transporter channel (TC 1.A.11.2) family.</text>
</comment>